<keyword evidence="1" id="KW-0472">Membrane</keyword>
<proteinExistence type="predicted"/>
<comment type="caution">
    <text evidence="2">The sequence shown here is derived from an EMBL/GenBank/DDBJ whole genome shotgun (WGS) entry which is preliminary data.</text>
</comment>
<keyword evidence="1" id="KW-0812">Transmembrane</keyword>
<evidence type="ECO:0000256" key="1">
    <source>
        <dbReference type="SAM" id="Phobius"/>
    </source>
</evidence>
<keyword evidence="1" id="KW-1133">Transmembrane helix</keyword>
<gene>
    <name evidence="2" type="ORF">IC621_22925</name>
</gene>
<keyword evidence="3" id="KW-1185">Reference proteome</keyword>
<reference evidence="2" key="1">
    <citation type="submission" date="2020-09" db="EMBL/GenBank/DDBJ databases">
        <title>A novel bacterium of genus Bacillus, isolated from South China Sea.</title>
        <authorList>
            <person name="Huang H."/>
            <person name="Mo K."/>
            <person name="Hu Y."/>
        </authorList>
    </citation>
    <scope>NUCLEOTIDE SEQUENCE</scope>
    <source>
        <strain evidence="2">IB182487</strain>
    </source>
</reference>
<sequence length="61" mass="6602">MGQYLFDFIVVALLVIGITAVLGVLINGIGQRFFGGKNKNVSVSHSLKTQEGWRKVGGRNP</sequence>
<evidence type="ECO:0000313" key="3">
    <source>
        <dbReference type="Proteomes" id="UP000626844"/>
    </source>
</evidence>
<organism evidence="2 3">
    <name type="scientific">Metabacillus arenae</name>
    <dbReference type="NCBI Taxonomy" id="2771434"/>
    <lineage>
        <taxon>Bacteria</taxon>
        <taxon>Bacillati</taxon>
        <taxon>Bacillota</taxon>
        <taxon>Bacilli</taxon>
        <taxon>Bacillales</taxon>
        <taxon>Bacillaceae</taxon>
        <taxon>Metabacillus</taxon>
    </lineage>
</organism>
<name>A0A926RZQ4_9BACI</name>
<dbReference type="EMBL" id="JACXAI010000042">
    <property type="protein sequence ID" value="MBD1383060.1"/>
    <property type="molecule type" value="Genomic_DNA"/>
</dbReference>
<dbReference type="RefSeq" id="WP_191161858.1">
    <property type="nucleotide sequence ID" value="NZ_JACXAI010000042.1"/>
</dbReference>
<accession>A0A926RZQ4</accession>
<evidence type="ECO:0000313" key="2">
    <source>
        <dbReference type="EMBL" id="MBD1383060.1"/>
    </source>
</evidence>
<protein>
    <submittedName>
        <fullName evidence="2">Uncharacterized protein</fullName>
    </submittedName>
</protein>
<feature type="transmembrane region" description="Helical" evidence="1">
    <location>
        <begin position="6"/>
        <end position="29"/>
    </location>
</feature>
<dbReference type="Proteomes" id="UP000626844">
    <property type="component" value="Unassembled WGS sequence"/>
</dbReference>
<dbReference type="AlphaFoldDB" id="A0A926RZQ4"/>